<reference evidence="2" key="1">
    <citation type="submission" date="2025-08" db="UniProtKB">
        <authorList>
            <consortium name="RefSeq"/>
        </authorList>
    </citation>
    <scope>IDENTIFICATION</scope>
</reference>
<feature type="compositionally biased region" description="Basic residues" evidence="1">
    <location>
        <begin position="55"/>
        <end position="64"/>
    </location>
</feature>
<protein>
    <recommendedName>
        <fullName evidence="3">CCHC-type domain-containing protein</fullName>
    </recommendedName>
</protein>
<organism evidence="2">
    <name type="scientific">Nicotiana tabacum</name>
    <name type="common">Common tobacco</name>
    <dbReference type="NCBI Taxonomy" id="4097"/>
    <lineage>
        <taxon>Eukaryota</taxon>
        <taxon>Viridiplantae</taxon>
        <taxon>Streptophyta</taxon>
        <taxon>Embryophyta</taxon>
        <taxon>Tracheophyta</taxon>
        <taxon>Spermatophyta</taxon>
        <taxon>Magnoliopsida</taxon>
        <taxon>eudicotyledons</taxon>
        <taxon>Gunneridae</taxon>
        <taxon>Pentapetalae</taxon>
        <taxon>asterids</taxon>
        <taxon>lamiids</taxon>
        <taxon>Solanales</taxon>
        <taxon>Solanaceae</taxon>
        <taxon>Nicotianoideae</taxon>
        <taxon>Nicotianeae</taxon>
        <taxon>Nicotiana</taxon>
    </lineage>
</organism>
<feature type="region of interest" description="Disordered" evidence="1">
    <location>
        <begin position="15"/>
        <end position="64"/>
    </location>
</feature>
<name>A0A1S4BGL5_TOBAC</name>
<gene>
    <name evidence="2" type="primary">LOC107808049</name>
</gene>
<sequence>MTCSKCGEITHNARTCGQGKKQSKSGRIEQVATSSAPTATTEQTATSSTPATKNSKGKQQRKRPSCLIDHETEPNQDSSAPKVENDINCSVLQATQPSQDNGIKFMPTPGRMLRSRVRHEEDVVLRPRVTLEVTTRLRMRQHAQIKARIRSINFTGDHNGVSVPIDLPYSAPTLQWKGKTTVNAN</sequence>
<proteinExistence type="predicted"/>
<feature type="compositionally biased region" description="Low complexity" evidence="1">
    <location>
        <begin position="32"/>
        <end position="52"/>
    </location>
</feature>
<dbReference type="RefSeq" id="XP_016488015.1">
    <property type="nucleotide sequence ID" value="XM_016632529.1"/>
</dbReference>
<dbReference type="KEGG" id="nta:107808049"/>
<accession>A0A1S4BGL5</accession>
<evidence type="ECO:0000313" key="2">
    <source>
        <dbReference type="RefSeq" id="XP_016488015.1"/>
    </source>
</evidence>
<dbReference type="PaxDb" id="4097-A0A1S4BGL5"/>
<evidence type="ECO:0000256" key="1">
    <source>
        <dbReference type="SAM" id="MobiDB-lite"/>
    </source>
</evidence>
<evidence type="ECO:0008006" key="3">
    <source>
        <dbReference type="Google" id="ProtNLM"/>
    </source>
</evidence>
<dbReference type="AlphaFoldDB" id="A0A1S4BGL5"/>